<dbReference type="InterPro" id="IPR000524">
    <property type="entry name" value="Tscrpt_reg_HTH_GntR"/>
</dbReference>
<dbReference type="SMART" id="SM00895">
    <property type="entry name" value="FCD"/>
    <property type="match status" value="1"/>
</dbReference>
<evidence type="ECO:0000259" key="4">
    <source>
        <dbReference type="PROSITE" id="PS50949"/>
    </source>
</evidence>
<accession>A0ABP7TV90</accession>
<dbReference type="InterPro" id="IPR008920">
    <property type="entry name" value="TF_FadR/GntR_C"/>
</dbReference>
<dbReference type="InterPro" id="IPR011711">
    <property type="entry name" value="GntR_C"/>
</dbReference>
<keyword evidence="1" id="KW-0805">Transcription regulation</keyword>
<dbReference type="CDD" id="cd07377">
    <property type="entry name" value="WHTH_GntR"/>
    <property type="match status" value="1"/>
</dbReference>
<dbReference type="SUPFAM" id="SSF48008">
    <property type="entry name" value="GntR ligand-binding domain-like"/>
    <property type="match status" value="1"/>
</dbReference>
<dbReference type="PANTHER" id="PTHR43537">
    <property type="entry name" value="TRANSCRIPTIONAL REGULATOR, GNTR FAMILY"/>
    <property type="match status" value="1"/>
</dbReference>
<proteinExistence type="predicted"/>
<evidence type="ECO:0000313" key="5">
    <source>
        <dbReference type="EMBL" id="GAA4031780.1"/>
    </source>
</evidence>
<dbReference type="InterPro" id="IPR036388">
    <property type="entry name" value="WH-like_DNA-bd_sf"/>
</dbReference>
<keyword evidence="6" id="KW-1185">Reference proteome</keyword>
<organism evidence="5 6">
    <name type="scientific">Actimicrobium antarcticum</name>
    <dbReference type="NCBI Taxonomy" id="1051899"/>
    <lineage>
        <taxon>Bacteria</taxon>
        <taxon>Pseudomonadati</taxon>
        <taxon>Pseudomonadota</taxon>
        <taxon>Betaproteobacteria</taxon>
        <taxon>Burkholderiales</taxon>
        <taxon>Oxalobacteraceae</taxon>
        <taxon>Actimicrobium</taxon>
    </lineage>
</organism>
<dbReference type="Pfam" id="PF00392">
    <property type="entry name" value="GntR"/>
    <property type="match status" value="1"/>
</dbReference>
<feature type="domain" description="HTH gntR-type" evidence="4">
    <location>
        <begin position="33"/>
        <end position="100"/>
    </location>
</feature>
<comment type="caution">
    <text evidence="5">The sequence shown here is derived from an EMBL/GenBank/DDBJ whole genome shotgun (WGS) entry which is preliminary data.</text>
</comment>
<evidence type="ECO:0000256" key="2">
    <source>
        <dbReference type="ARBA" id="ARBA00023125"/>
    </source>
</evidence>
<dbReference type="SUPFAM" id="SSF46785">
    <property type="entry name" value="Winged helix' DNA-binding domain"/>
    <property type="match status" value="1"/>
</dbReference>
<evidence type="ECO:0000313" key="6">
    <source>
        <dbReference type="Proteomes" id="UP001501353"/>
    </source>
</evidence>
<dbReference type="PANTHER" id="PTHR43537:SF51">
    <property type="entry name" value="HTH-TYPE TRANSCRIPTIONAL REGULATOR LGOR-RELATED"/>
    <property type="match status" value="1"/>
</dbReference>
<reference evidence="6" key="1">
    <citation type="journal article" date="2019" name="Int. J. Syst. Evol. Microbiol.">
        <title>The Global Catalogue of Microorganisms (GCM) 10K type strain sequencing project: providing services to taxonomists for standard genome sequencing and annotation.</title>
        <authorList>
            <consortium name="The Broad Institute Genomics Platform"/>
            <consortium name="The Broad Institute Genome Sequencing Center for Infectious Disease"/>
            <person name="Wu L."/>
            <person name="Ma J."/>
        </authorList>
    </citation>
    <scope>NUCLEOTIDE SEQUENCE [LARGE SCALE GENOMIC DNA]</scope>
    <source>
        <strain evidence="6">JCM 16673</strain>
    </source>
</reference>
<sequence length="254" mass="27759">MPYTAATANKEKPMQSALSPPLSGSVLSLVQSTSLTRLVADSVEELILSGELAAGAKLNEVALAERFGVSRGPLREAFRLLEEAGLIDQKKNRGAFVRVIELREAAELYEVRAGLDATAGRLLAERIDDTQLRTLRQLTDQMTSVDDNDVEQFHSLNLAFHDQIIAMTGNRTLTDAYRKLAKLLVLFRKRNLLTPMAIPYFAQEHSAIVDMLEQRDARGCAEALYAHAQGGRQRMLRDGELAGAAGVEGMAHGG</sequence>
<evidence type="ECO:0000256" key="1">
    <source>
        <dbReference type="ARBA" id="ARBA00023015"/>
    </source>
</evidence>
<dbReference type="Proteomes" id="UP001501353">
    <property type="component" value="Unassembled WGS sequence"/>
</dbReference>
<dbReference type="SMART" id="SM00345">
    <property type="entry name" value="HTH_GNTR"/>
    <property type="match status" value="1"/>
</dbReference>
<name>A0ABP7TV90_9BURK</name>
<dbReference type="Gene3D" id="1.20.120.530">
    <property type="entry name" value="GntR ligand-binding domain-like"/>
    <property type="match status" value="1"/>
</dbReference>
<evidence type="ECO:0000256" key="3">
    <source>
        <dbReference type="ARBA" id="ARBA00023163"/>
    </source>
</evidence>
<dbReference type="EMBL" id="BAAAZE010000014">
    <property type="protein sequence ID" value="GAA4031780.1"/>
    <property type="molecule type" value="Genomic_DNA"/>
</dbReference>
<dbReference type="PROSITE" id="PS50949">
    <property type="entry name" value="HTH_GNTR"/>
    <property type="match status" value="1"/>
</dbReference>
<dbReference type="Pfam" id="PF07729">
    <property type="entry name" value="FCD"/>
    <property type="match status" value="1"/>
</dbReference>
<protein>
    <recommendedName>
        <fullName evidence="4">HTH gntR-type domain-containing protein</fullName>
    </recommendedName>
</protein>
<dbReference type="InterPro" id="IPR036390">
    <property type="entry name" value="WH_DNA-bd_sf"/>
</dbReference>
<gene>
    <name evidence="5" type="ORF">GCM10022212_33200</name>
</gene>
<keyword evidence="2" id="KW-0238">DNA-binding</keyword>
<dbReference type="PRINTS" id="PR00035">
    <property type="entry name" value="HTHGNTR"/>
</dbReference>
<keyword evidence="3" id="KW-0804">Transcription</keyword>
<dbReference type="Gene3D" id="1.10.10.10">
    <property type="entry name" value="Winged helix-like DNA-binding domain superfamily/Winged helix DNA-binding domain"/>
    <property type="match status" value="1"/>
</dbReference>